<gene>
    <name evidence="13" type="primary">lpxK</name>
    <name evidence="14" type="ORF">Tel_09690</name>
</gene>
<comment type="catalytic activity">
    <reaction evidence="13">
        <text>a lipid A disaccharide + ATP = a lipid IVA + ADP + H(+)</text>
        <dbReference type="Rhea" id="RHEA:67840"/>
        <dbReference type="ChEBI" id="CHEBI:15378"/>
        <dbReference type="ChEBI" id="CHEBI:30616"/>
        <dbReference type="ChEBI" id="CHEBI:176343"/>
        <dbReference type="ChEBI" id="CHEBI:176425"/>
        <dbReference type="ChEBI" id="CHEBI:456216"/>
        <dbReference type="EC" id="2.7.1.130"/>
    </reaction>
</comment>
<dbReference type="InterPro" id="IPR027417">
    <property type="entry name" value="P-loop_NTPase"/>
</dbReference>
<dbReference type="STRING" id="1748243.Tel_09690"/>
<evidence type="ECO:0000256" key="8">
    <source>
        <dbReference type="ARBA" id="ARBA00022741"/>
    </source>
</evidence>
<evidence type="ECO:0000313" key="15">
    <source>
        <dbReference type="Proteomes" id="UP000055136"/>
    </source>
</evidence>
<dbReference type="SUPFAM" id="SSF52540">
    <property type="entry name" value="P-loop containing nucleoside triphosphate hydrolases"/>
    <property type="match status" value="1"/>
</dbReference>
<evidence type="ECO:0000256" key="1">
    <source>
        <dbReference type="ARBA" id="ARBA00002274"/>
    </source>
</evidence>
<dbReference type="GO" id="GO:0009244">
    <property type="term" value="P:lipopolysaccharide core region biosynthetic process"/>
    <property type="evidence" value="ECO:0007669"/>
    <property type="project" value="TreeGrafter"/>
</dbReference>
<keyword evidence="6 13" id="KW-0441">Lipid A biosynthesis</keyword>
<dbReference type="Proteomes" id="UP000055136">
    <property type="component" value="Chromosome"/>
</dbReference>
<evidence type="ECO:0000256" key="7">
    <source>
        <dbReference type="ARBA" id="ARBA00022679"/>
    </source>
</evidence>
<evidence type="ECO:0000256" key="6">
    <source>
        <dbReference type="ARBA" id="ARBA00022556"/>
    </source>
</evidence>
<evidence type="ECO:0000256" key="3">
    <source>
        <dbReference type="ARBA" id="ARBA00012071"/>
    </source>
</evidence>
<dbReference type="EMBL" id="CP013099">
    <property type="protein sequence ID" value="ALP53400.1"/>
    <property type="molecule type" value="Genomic_DNA"/>
</dbReference>
<keyword evidence="5 13" id="KW-0444">Lipid biosynthesis</keyword>
<comment type="similarity">
    <text evidence="13">Belongs to the LpxK family.</text>
</comment>
<evidence type="ECO:0000256" key="2">
    <source>
        <dbReference type="ARBA" id="ARBA00004870"/>
    </source>
</evidence>
<sequence length="325" mass="35984">MNSLERSWYSSRARVWLLPAEWLFRGLAGLRRGAYRIGLLRSHKLAVPVIVVGNISVGGTGKTPLVVWLVKLLRKAGYRPGIVARGYGGQAQRWPQQVRHDSDPRMVGDEPVMLARRCACPLVAGPDRVTAAQQLLKHARCDVIIADDGLQHYRLQRDIELAVLDGERRFGNGHCLPAGPLREPASRLNTVDFIIANGAARRGEFAMDLAPQGLKPVTGEGETLTFQAFAGQRVHGVAGIGNPQRFFQLLRSRGLEVTEHAFPDHHVFSAEDLSFADELPIVMTEKDAVKCRLLDAPRMWYVPVEARLPEALALCLLQMLKQLTG</sequence>
<keyword evidence="8 13" id="KW-0547">Nucleotide-binding</keyword>
<keyword evidence="11 13" id="KW-0443">Lipid metabolism</keyword>
<dbReference type="GO" id="GO:0005524">
    <property type="term" value="F:ATP binding"/>
    <property type="evidence" value="ECO:0007669"/>
    <property type="project" value="UniProtKB-UniRule"/>
</dbReference>
<keyword evidence="15" id="KW-1185">Reference proteome</keyword>
<evidence type="ECO:0000256" key="11">
    <source>
        <dbReference type="ARBA" id="ARBA00023098"/>
    </source>
</evidence>
<organism evidence="14 15">
    <name type="scientific">Candidatus Tenderia electrophaga</name>
    <dbReference type="NCBI Taxonomy" id="1748243"/>
    <lineage>
        <taxon>Bacteria</taxon>
        <taxon>Pseudomonadati</taxon>
        <taxon>Pseudomonadota</taxon>
        <taxon>Gammaproteobacteria</taxon>
        <taxon>Candidatus Tenderiales</taxon>
        <taxon>Candidatus Tenderiaceae</taxon>
        <taxon>Candidatus Tenderia</taxon>
    </lineage>
</organism>
<evidence type="ECO:0000256" key="12">
    <source>
        <dbReference type="ARBA" id="ARBA00029757"/>
    </source>
</evidence>
<keyword evidence="10 13" id="KW-0067">ATP-binding</keyword>
<accession>A0A0S2TE43</accession>
<comment type="function">
    <text evidence="1 13">Transfers the gamma-phosphate of ATP to the 4'-position of a tetraacyldisaccharide 1-phosphate intermediate (termed DS-1-P) to form tetraacyldisaccharide 1,4'-bis-phosphate (lipid IVA).</text>
</comment>
<keyword evidence="9 13" id="KW-0418">Kinase</keyword>
<evidence type="ECO:0000256" key="10">
    <source>
        <dbReference type="ARBA" id="ARBA00022840"/>
    </source>
</evidence>
<dbReference type="InterPro" id="IPR003758">
    <property type="entry name" value="LpxK"/>
</dbReference>
<dbReference type="NCBIfam" id="TIGR00682">
    <property type="entry name" value="lpxK"/>
    <property type="match status" value="1"/>
</dbReference>
<dbReference type="GO" id="GO:0009245">
    <property type="term" value="P:lipid A biosynthetic process"/>
    <property type="evidence" value="ECO:0007669"/>
    <property type="project" value="UniProtKB-UniRule"/>
</dbReference>
<dbReference type="EC" id="2.7.1.130" evidence="3 13"/>
<evidence type="ECO:0000256" key="5">
    <source>
        <dbReference type="ARBA" id="ARBA00022516"/>
    </source>
</evidence>
<dbReference type="PANTHER" id="PTHR42724">
    <property type="entry name" value="TETRAACYLDISACCHARIDE 4'-KINASE"/>
    <property type="match status" value="1"/>
</dbReference>
<proteinExistence type="inferred from homology"/>
<feature type="binding site" evidence="13">
    <location>
        <begin position="56"/>
        <end position="63"/>
    </location>
    <ligand>
        <name>ATP</name>
        <dbReference type="ChEBI" id="CHEBI:30616"/>
    </ligand>
</feature>
<dbReference type="AlphaFoldDB" id="A0A0S2TE43"/>
<protein>
    <recommendedName>
        <fullName evidence="4 13">Tetraacyldisaccharide 4'-kinase</fullName>
        <ecNumber evidence="3 13">2.7.1.130</ecNumber>
    </recommendedName>
    <alternativeName>
        <fullName evidence="12 13">Lipid A 4'-kinase</fullName>
    </alternativeName>
</protein>
<keyword evidence="7 13" id="KW-0808">Transferase</keyword>
<evidence type="ECO:0000256" key="4">
    <source>
        <dbReference type="ARBA" id="ARBA00016436"/>
    </source>
</evidence>
<evidence type="ECO:0000313" key="14">
    <source>
        <dbReference type="EMBL" id="ALP53400.1"/>
    </source>
</evidence>
<dbReference type="HAMAP" id="MF_00409">
    <property type="entry name" value="LpxK"/>
    <property type="match status" value="1"/>
</dbReference>
<dbReference type="UniPathway" id="UPA00359">
    <property type="reaction ID" value="UER00482"/>
</dbReference>
<name>A0A0S2TE43_9GAMM</name>
<reference evidence="14" key="1">
    <citation type="submission" date="2015-10" db="EMBL/GenBank/DDBJ databases">
        <title>Description of Candidatus Tenderia electrophaga gen. nov, sp. nov., an Uncultivated Electroautotroph from a Biocathode Enrichment.</title>
        <authorList>
            <person name="Eddie B.J."/>
            <person name="Malanoski A.P."/>
            <person name="Wang Z."/>
            <person name="Hall R.J."/>
            <person name="Oh S.D."/>
            <person name="Heiner C."/>
            <person name="Lin B."/>
            <person name="Strycharz-Glaven S.M."/>
        </authorList>
    </citation>
    <scope>NUCLEOTIDE SEQUENCE [LARGE SCALE GENOMIC DNA]</scope>
    <source>
        <strain evidence="14">NRL1</strain>
    </source>
</reference>
<dbReference type="Pfam" id="PF02606">
    <property type="entry name" value="LpxK"/>
    <property type="match status" value="1"/>
</dbReference>
<dbReference type="PANTHER" id="PTHR42724:SF1">
    <property type="entry name" value="TETRAACYLDISACCHARIDE 4'-KINASE, MITOCHONDRIAL-RELATED"/>
    <property type="match status" value="1"/>
</dbReference>
<comment type="pathway">
    <text evidence="2 13">Glycolipid biosynthesis; lipid IV(A) biosynthesis; lipid IV(A) from (3R)-3-hydroxytetradecanoyl-[acyl-carrier-protein] and UDP-N-acetyl-alpha-D-glucosamine: step 6/6.</text>
</comment>
<dbReference type="KEGG" id="tee:Tel_09690"/>
<dbReference type="GO" id="GO:0005886">
    <property type="term" value="C:plasma membrane"/>
    <property type="evidence" value="ECO:0007669"/>
    <property type="project" value="TreeGrafter"/>
</dbReference>
<evidence type="ECO:0000256" key="9">
    <source>
        <dbReference type="ARBA" id="ARBA00022777"/>
    </source>
</evidence>
<dbReference type="GO" id="GO:0009029">
    <property type="term" value="F:lipid-A 4'-kinase activity"/>
    <property type="evidence" value="ECO:0007669"/>
    <property type="project" value="UniProtKB-UniRule"/>
</dbReference>
<evidence type="ECO:0000256" key="13">
    <source>
        <dbReference type="HAMAP-Rule" id="MF_00409"/>
    </source>
</evidence>